<dbReference type="RefSeq" id="WP_275232065.1">
    <property type="nucleotide sequence ID" value="NZ_JARDXE010000014.1"/>
</dbReference>
<name>A0AAW6LQ94_RHOSG</name>
<dbReference type="EMBL" id="JARDXE010000014">
    <property type="protein sequence ID" value="MDE8647481.1"/>
    <property type="molecule type" value="Genomic_DNA"/>
</dbReference>
<accession>A0AAW6LQ94</accession>
<gene>
    <name evidence="1" type="ORF">PXH69_21140</name>
</gene>
<organism evidence="1 2">
    <name type="scientific">Rhodococcus qingshengii</name>
    <dbReference type="NCBI Taxonomy" id="334542"/>
    <lineage>
        <taxon>Bacteria</taxon>
        <taxon>Bacillati</taxon>
        <taxon>Actinomycetota</taxon>
        <taxon>Actinomycetes</taxon>
        <taxon>Mycobacteriales</taxon>
        <taxon>Nocardiaceae</taxon>
        <taxon>Rhodococcus</taxon>
        <taxon>Rhodococcus erythropolis group</taxon>
    </lineage>
</organism>
<reference evidence="1" key="1">
    <citation type="submission" date="2023-02" db="EMBL/GenBank/DDBJ databases">
        <title>A novel hydrolase synthesized by Rhodococcus erythropolis HQ is responsible for the detoxification of Zearalenone.</title>
        <authorList>
            <person name="Hu J."/>
            <person name="Xu J."/>
        </authorList>
    </citation>
    <scope>NUCLEOTIDE SEQUENCE</scope>
    <source>
        <strain evidence="1">HQ</strain>
    </source>
</reference>
<protein>
    <submittedName>
        <fullName evidence="1">DUF3710 domain-containing protein</fullName>
    </submittedName>
</protein>
<sequence>MITIDQETLRRPVQLVSFGALTIPYPAGSALSVVVHDGHADTIAIRTSTGQIALNLYAATSNGHVPGYLGSCLRYLSSEDIDTSALESFGGDELGGTAADGMHYRFLSTSGEGWLLRGSVRSPRACAPADIALTRSVLRGAIVVAPRHHMAGTTLELDTEPRWISPSE</sequence>
<dbReference type="Pfam" id="PF12502">
    <property type="entry name" value="DUF3710"/>
    <property type="match status" value="1"/>
</dbReference>
<dbReference type="Proteomes" id="UP001217325">
    <property type="component" value="Unassembled WGS sequence"/>
</dbReference>
<dbReference type="AlphaFoldDB" id="A0AAW6LQ94"/>
<evidence type="ECO:0000313" key="1">
    <source>
        <dbReference type="EMBL" id="MDE8647481.1"/>
    </source>
</evidence>
<evidence type="ECO:0000313" key="2">
    <source>
        <dbReference type="Proteomes" id="UP001217325"/>
    </source>
</evidence>
<proteinExistence type="predicted"/>
<comment type="caution">
    <text evidence="1">The sequence shown here is derived from an EMBL/GenBank/DDBJ whole genome shotgun (WGS) entry which is preliminary data.</text>
</comment>
<dbReference type="InterPro" id="IPR022183">
    <property type="entry name" value="DUF3710"/>
</dbReference>